<proteinExistence type="inferred from homology"/>
<protein>
    <recommendedName>
        <fullName evidence="8">Centromere protein H C-terminal domain-containing protein</fullName>
    </recommendedName>
</protein>
<evidence type="ECO:0000256" key="5">
    <source>
        <dbReference type="ARBA" id="ARBA00023242"/>
    </source>
</evidence>
<evidence type="ECO:0000259" key="8">
    <source>
        <dbReference type="Pfam" id="PF05837"/>
    </source>
</evidence>
<dbReference type="InterPro" id="IPR008426">
    <property type="entry name" value="CENP-H_C"/>
</dbReference>
<name>A0ABR4AVK6_9LECA</name>
<gene>
    <name evidence="9" type="ORF">ABVK25_010178</name>
</gene>
<keyword evidence="3" id="KW-0158">Chromosome</keyword>
<dbReference type="Pfam" id="PF05837">
    <property type="entry name" value="CENP-H"/>
    <property type="match status" value="1"/>
</dbReference>
<comment type="similarity">
    <text evidence="7">Belongs to the CENP-H/MCM16 family.</text>
</comment>
<evidence type="ECO:0000256" key="4">
    <source>
        <dbReference type="ARBA" id="ARBA00022838"/>
    </source>
</evidence>
<dbReference type="PANTHER" id="PTHR48122">
    <property type="entry name" value="CENTROMERE PROTEIN H"/>
    <property type="match status" value="1"/>
</dbReference>
<evidence type="ECO:0000256" key="7">
    <source>
        <dbReference type="ARBA" id="ARBA00025735"/>
    </source>
</evidence>
<keyword evidence="6" id="KW-0137">Centromere</keyword>
<keyword evidence="4" id="KW-0995">Kinetochore</keyword>
<dbReference type="EMBL" id="JBHFEH010000061">
    <property type="protein sequence ID" value="KAL2049599.1"/>
    <property type="molecule type" value="Genomic_DNA"/>
</dbReference>
<dbReference type="Proteomes" id="UP001590951">
    <property type="component" value="Unassembled WGS sequence"/>
</dbReference>
<dbReference type="PANTHER" id="PTHR48122:SF1">
    <property type="entry name" value="CENTROMERE PROTEIN H"/>
    <property type="match status" value="1"/>
</dbReference>
<reference evidence="9 10" key="1">
    <citation type="submission" date="2024-09" db="EMBL/GenBank/DDBJ databases">
        <title>Rethinking Asexuality: The Enigmatic Case of Functional Sexual Genes in Lepraria (Stereocaulaceae).</title>
        <authorList>
            <person name="Doellman M."/>
            <person name="Sun Y."/>
            <person name="Barcenas-Pena A."/>
            <person name="Lumbsch H.T."/>
            <person name="Grewe F."/>
        </authorList>
    </citation>
    <scope>NUCLEOTIDE SEQUENCE [LARGE SCALE GENOMIC DNA]</scope>
    <source>
        <strain evidence="9 10">Grewe 0041</strain>
    </source>
</reference>
<accession>A0ABR4AVK6</accession>
<evidence type="ECO:0000256" key="6">
    <source>
        <dbReference type="ARBA" id="ARBA00023328"/>
    </source>
</evidence>
<dbReference type="InterPro" id="IPR040034">
    <property type="entry name" value="CENP-H"/>
</dbReference>
<organism evidence="9 10">
    <name type="scientific">Lepraria finkii</name>
    <dbReference type="NCBI Taxonomy" id="1340010"/>
    <lineage>
        <taxon>Eukaryota</taxon>
        <taxon>Fungi</taxon>
        <taxon>Dikarya</taxon>
        <taxon>Ascomycota</taxon>
        <taxon>Pezizomycotina</taxon>
        <taxon>Lecanoromycetes</taxon>
        <taxon>OSLEUM clade</taxon>
        <taxon>Lecanoromycetidae</taxon>
        <taxon>Lecanorales</taxon>
        <taxon>Lecanorineae</taxon>
        <taxon>Stereocaulaceae</taxon>
        <taxon>Lepraria</taxon>
    </lineage>
</organism>
<comment type="caution">
    <text evidence="9">The sequence shown here is derived from an EMBL/GenBank/DDBJ whole genome shotgun (WGS) entry which is preliminary data.</text>
</comment>
<keyword evidence="5" id="KW-0539">Nucleus</keyword>
<evidence type="ECO:0000256" key="1">
    <source>
        <dbReference type="ARBA" id="ARBA00004123"/>
    </source>
</evidence>
<comment type="subcellular location">
    <subcellularLocation>
        <location evidence="2">Chromosome</location>
        <location evidence="2">Centromere</location>
        <location evidence="2">Kinetochore</location>
    </subcellularLocation>
    <subcellularLocation>
        <location evidence="1">Nucleus</location>
    </subcellularLocation>
</comment>
<keyword evidence="10" id="KW-1185">Reference proteome</keyword>
<sequence length="256" mass="28201">MEGLAVDLGMTEISENAVMSSSTDAAFAEFAAHESGDTLPFYKIEGQVLALWDQLNELKLEQALLEAQNTLSVEQPDSYGETNAQLEEAERECLEARAAYMLRQSVVEDVLIADPILNAVHSGANATATERALHPLVDRRDALGIAHTNLSPNLELILKQTIEAEADHVRLMDENRALTGTLLSLTRKIQAQRDKAISDARLNAQLDQVRADTKIARKRWRIMKSVVAAVVAGSGVDWARDKTLRELALDDEDEVD</sequence>
<feature type="domain" description="Centromere protein H C-terminal" evidence="8">
    <location>
        <begin position="47"/>
        <end position="252"/>
    </location>
</feature>
<evidence type="ECO:0000256" key="2">
    <source>
        <dbReference type="ARBA" id="ARBA00004629"/>
    </source>
</evidence>
<evidence type="ECO:0000256" key="3">
    <source>
        <dbReference type="ARBA" id="ARBA00022454"/>
    </source>
</evidence>
<evidence type="ECO:0000313" key="9">
    <source>
        <dbReference type="EMBL" id="KAL2049599.1"/>
    </source>
</evidence>
<evidence type="ECO:0000313" key="10">
    <source>
        <dbReference type="Proteomes" id="UP001590951"/>
    </source>
</evidence>